<organism evidence="2 3">
    <name type="scientific">Streptomyces kanamyceticus</name>
    <dbReference type="NCBI Taxonomy" id="1967"/>
    <lineage>
        <taxon>Bacteria</taxon>
        <taxon>Bacillati</taxon>
        <taxon>Actinomycetota</taxon>
        <taxon>Actinomycetes</taxon>
        <taxon>Kitasatosporales</taxon>
        <taxon>Streptomycetaceae</taxon>
        <taxon>Streptomyces</taxon>
    </lineage>
</organism>
<keyword evidence="1" id="KW-1133">Transmembrane helix</keyword>
<keyword evidence="1" id="KW-0812">Transmembrane</keyword>
<evidence type="ECO:0000313" key="2">
    <source>
        <dbReference type="EMBL" id="QEU89772.1"/>
    </source>
</evidence>
<name>A0A5J6G4T3_STRKN</name>
<dbReference type="EMBL" id="CP023699">
    <property type="protein sequence ID" value="QEU89772.1"/>
    <property type="molecule type" value="Genomic_DNA"/>
</dbReference>
<evidence type="ECO:0000313" key="3">
    <source>
        <dbReference type="Proteomes" id="UP000325529"/>
    </source>
</evidence>
<keyword evidence="3" id="KW-1185">Reference proteome</keyword>
<accession>A0A5J6G4T3</accession>
<gene>
    <name evidence="2" type="ORF">CP970_01335</name>
</gene>
<proteinExistence type="predicted"/>
<reference evidence="2 3" key="1">
    <citation type="submission" date="2017-09" db="EMBL/GenBank/DDBJ databases">
        <authorList>
            <person name="Lee N."/>
            <person name="Cho B.-K."/>
        </authorList>
    </citation>
    <scope>NUCLEOTIDE SEQUENCE [LARGE SCALE GENOMIC DNA]</scope>
    <source>
        <strain evidence="2 3">ATCC 12853</strain>
    </source>
</reference>
<protein>
    <submittedName>
        <fullName evidence="2">Uncharacterized protein</fullName>
    </submittedName>
</protein>
<dbReference type="AlphaFoldDB" id="A0A5J6G4T3"/>
<sequence length="300" mass="34142">MEAAWPSLSASLSSAVVAAAVALVVAFVTPSLKYGFDKRFHRRKLDIEYTYEQQKELRNRIALYKGLLLETGGALRNRLANFLTHEADGWLRGRGRCGESGYYLRSFAYRILCLVAACRLIERQALYVDSVVAARSDRRFLEAMKLNIAVWTRADLFEGLPYDGGANDDHFFRDHLTDMADTLYEDGRLLSLKEFGHRLVADDDEYLTVFTFLDGACRQESARFRFDRLIAVHLVLLATLNRFGYAYQRLPYDRFAAVARECEHPVVLANLCAMVREYCLDEEDGFRYLVRAAEGVGAGQ</sequence>
<feature type="transmembrane region" description="Helical" evidence="1">
    <location>
        <begin position="12"/>
        <end position="36"/>
    </location>
</feature>
<dbReference type="RefSeq" id="WP_055550210.1">
    <property type="nucleotide sequence ID" value="NZ_CP023699.1"/>
</dbReference>
<keyword evidence="1" id="KW-0472">Membrane</keyword>
<dbReference type="OrthoDB" id="5190630at2"/>
<evidence type="ECO:0000256" key="1">
    <source>
        <dbReference type="SAM" id="Phobius"/>
    </source>
</evidence>
<dbReference type="Proteomes" id="UP000325529">
    <property type="component" value="Chromosome"/>
</dbReference>
<dbReference type="KEGG" id="ska:CP970_01335"/>